<keyword evidence="3" id="KW-1185">Reference proteome</keyword>
<name>A0A1H1GMG6_9MICC</name>
<keyword evidence="1" id="KW-1133">Transmembrane helix</keyword>
<protein>
    <submittedName>
        <fullName evidence="2">Uncharacterized protein</fullName>
    </submittedName>
</protein>
<reference evidence="2 3" key="1">
    <citation type="submission" date="2016-10" db="EMBL/GenBank/DDBJ databases">
        <authorList>
            <person name="de Groot N.N."/>
        </authorList>
    </citation>
    <scope>NUCLEOTIDE SEQUENCE [LARGE SCALE GENOMIC DNA]</scope>
    <source>
        <strain evidence="2 3">DSM 20117</strain>
    </source>
</reference>
<gene>
    <name evidence="2" type="ORF">SAMN04489742_4178</name>
</gene>
<evidence type="ECO:0000256" key="1">
    <source>
        <dbReference type="SAM" id="Phobius"/>
    </source>
</evidence>
<sequence>MEYEVNGLPMHVLLVHATVIVIPVAALCTILSLVWPTARRRLGIVTPLIALAALVLVPITEQAGDWLLTRIDVTPLVQEHQRLGEQMLPWVIGIFIAALGQWLWFRYGTSAAAGIRRKLGAAGTRVLAAVAVLVVAAVCVGATVMIVQVGESGARAVWQGSFSED</sequence>
<accession>A0A1H1GMG6</accession>
<dbReference type="KEGG" id="acry:AC20117_18485"/>
<keyword evidence="1" id="KW-0812">Transmembrane</keyword>
<proteinExistence type="predicted"/>
<dbReference type="STRING" id="37928.SAMN04489742_4178"/>
<feature type="transmembrane region" description="Helical" evidence="1">
    <location>
        <begin position="87"/>
        <end position="105"/>
    </location>
</feature>
<dbReference type="OrthoDB" id="4864772at2"/>
<dbReference type="AlphaFoldDB" id="A0A1H1GMG6"/>
<feature type="transmembrane region" description="Helical" evidence="1">
    <location>
        <begin position="12"/>
        <end position="35"/>
    </location>
</feature>
<dbReference type="EMBL" id="FNKH01000002">
    <property type="protein sequence ID" value="SDR14349.1"/>
    <property type="molecule type" value="Genomic_DNA"/>
</dbReference>
<feature type="transmembrane region" description="Helical" evidence="1">
    <location>
        <begin position="126"/>
        <end position="147"/>
    </location>
</feature>
<feature type="transmembrane region" description="Helical" evidence="1">
    <location>
        <begin position="42"/>
        <end position="60"/>
    </location>
</feature>
<evidence type="ECO:0000313" key="3">
    <source>
        <dbReference type="Proteomes" id="UP000181917"/>
    </source>
</evidence>
<dbReference type="Proteomes" id="UP000181917">
    <property type="component" value="Unassembled WGS sequence"/>
</dbReference>
<evidence type="ECO:0000313" key="2">
    <source>
        <dbReference type="EMBL" id="SDR14349.1"/>
    </source>
</evidence>
<organism evidence="2 3">
    <name type="scientific">Crystallibacter crystallopoietes</name>
    <dbReference type="NCBI Taxonomy" id="37928"/>
    <lineage>
        <taxon>Bacteria</taxon>
        <taxon>Bacillati</taxon>
        <taxon>Actinomycetota</taxon>
        <taxon>Actinomycetes</taxon>
        <taxon>Micrococcales</taxon>
        <taxon>Micrococcaceae</taxon>
        <taxon>Crystallibacter</taxon>
    </lineage>
</organism>
<keyword evidence="1" id="KW-0472">Membrane</keyword>
<dbReference type="RefSeq" id="WP_074702411.1">
    <property type="nucleotide sequence ID" value="NZ_CP018863.1"/>
</dbReference>